<dbReference type="EMBL" id="PGEM01000127">
    <property type="protein sequence ID" value="PPJ62328.1"/>
    <property type="molecule type" value="Genomic_DNA"/>
</dbReference>
<protein>
    <submittedName>
        <fullName evidence="1">Uncharacterized protein</fullName>
    </submittedName>
</protein>
<dbReference type="AlphaFoldDB" id="A0A2S6CRE4"/>
<keyword evidence="2" id="KW-1185">Reference proteome</keyword>
<gene>
    <name evidence="1" type="ORF">CUN59_16105</name>
</gene>
<organism evidence="1 2">
    <name type="scientific">Cuspidothrix issatschenkoi CHARLIE-1</name>
    <dbReference type="NCBI Taxonomy" id="2052836"/>
    <lineage>
        <taxon>Bacteria</taxon>
        <taxon>Bacillati</taxon>
        <taxon>Cyanobacteriota</taxon>
        <taxon>Cyanophyceae</taxon>
        <taxon>Nostocales</taxon>
        <taxon>Aphanizomenonaceae</taxon>
        <taxon>Cuspidothrix</taxon>
    </lineage>
</organism>
<feature type="non-terminal residue" evidence="1">
    <location>
        <position position="1"/>
    </location>
</feature>
<accession>A0A2S6CRE4</accession>
<dbReference type="Proteomes" id="UP000239589">
    <property type="component" value="Unassembled WGS sequence"/>
</dbReference>
<name>A0A2S6CRE4_9CYAN</name>
<proteinExistence type="predicted"/>
<evidence type="ECO:0000313" key="2">
    <source>
        <dbReference type="Proteomes" id="UP000239589"/>
    </source>
</evidence>
<comment type="caution">
    <text evidence="1">The sequence shown here is derived from an EMBL/GenBank/DDBJ whole genome shotgun (WGS) entry which is preliminary data.</text>
</comment>
<sequence length="143" mass="16439">RVRNVGYTKFRDELNLSRLVPSPITGSPPEKLAQLCNRVLEHQISISPCFDAVLIDEGQDLVVDQQYKFEDHQPIYWLAWQSLRPISSDEQHLRRLYWAYDESQSLDALIAPKYKVVFGDNLAKQLTAFGPSYKGDLRGTDDI</sequence>
<evidence type="ECO:0000313" key="1">
    <source>
        <dbReference type="EMBL" id="PPJ62328.1"/>
    </source>
</evidence>
<reference evidence="1 2" key="1">
    <citation type="submission" date="2018-02" db="EMBL/GenBank/DDBJ databases">
        <title>Discovery of a pederin family compound in a non-symbiotic bloom-forming cyanobacterium.</title>
        <authorList>
            <person name="Kust A."/>
            <person name="Mares J."/>
            <person name="Jokela J."/>
            <person name="Urajova P."/>
            <person name="Hajek J."/>
            <person name="Saurav K."/>
            <person name="Voracova K."/>
            <person name="Fewer D.P."/>
            <person name="Haapaniemi E."/>
            <person name="Permi P."/>
            <person name="Rehakova K."/>
            <person name="Sivonen K."/>
            <person name="Hrouzek P."/>
        </authorList>
    </citation>
    <scope>NUCLEOTIDE SEQUENCE [LARGE SCALE GENOMIC DNA]</scope>
    <source>
        <strain evidence="1 2">CHARLIE-1</strain>
    </source>
</reference>